<accession>A0AB94IPT4</accession>
<evidence type="ECO:0000313" key="2">
    <source>
        <dbReference type="Proteomes" id="UP000018877"/>
    </source>
</evidence>
<dbReference type="AlphaFoldDB" id="A0AB94IPT4"/>
<proteinExistence type="predicted"/>
<organism evidence="1 2">
    <name type="scientific">Neobacillus vireti LMG 21834</name>
    <dbReference type="NCBI Taxonomy" id="1131730"/>
    <lineage>
        <taxon>Bacteria</taxon>
        <taxon>Bacillati</taxon>
        <taxon>Bacillota</taxon>
        <taxon>Bacilli</taxon>
        <taxon>Bacillales</taxon>
        <taxon>Bacillaceae</taxon>
        <taxon>Neobacillus</taxon>
    </lineage>
</organism>
<sequence>MYYTTIFRDVNTVFIVQRFHFELELLRIHKEIKAKAMIQLLPVTILSDFKVNSDYAIIGLENTVNSEEDIT</sequence>
<evidence type="ECO:0000313" key="1">
    <source>
        <dbReference type="EMBL" id="ETI68948.1"/>
    </source>
</evidence>
<dbReference type="Proteomes" id="UP000018877">
    <property type="component" value="Unassembled WGS sequence"/>
</dbReference>
<comment type="caution">
    <text evidence="1">The sequence shown here is derived from an EMBL/GenBank/DDBJ whole genome shotgun (WGS) entry which is preliminary data.</text>
</comment>
<reference evidence="1 2" key="1">
    <citation type="journal article" date="2014" name="Environ. Microbiol.">
        <title>The nitrate-ammonifying and nosZ-carrying bacterium Bacillus vireti is a potent source and sink for nitric and nitrous oxide under high nitrate conditions.</title>
        <authorList>
            <person name="Mania D."/>
            <person name="Heylen K."/>
            <person name="van Spanning R.J."/>
            <person name="Frostegard A."/>
        </authorList>
    </citation>
    <scope>NUCLEOTIDE SEQUENCE [LARGE SCALE GENOMIC DNA]</scope>
    <source>
        <strain evidence="1 2">LMG 21834</strain>
    </source>
</reference>
<name>A0AB94IPT4_9BACI</name>
<protein>
    <submittedName>
        <fullName evidence="1">Uncharacterized protein</fullName>
    </submittedName>
</protein>
<dbReference type="EMBL" id="ALAN01000059">
    <property type="protein sequence ID" value="ETI68948.1"/>
    <property type="molecule type" value="Genomic_DNA"/>
</dbReference>
<keyword evidence="2" id="KW-1185">Reference proteome</keyword>
<gene>
    <name evidence="1" type="ORF">BAVI_09311</name>
</gene>